<sequence length="111" mass="12010">MGSFIKIRSVRQIVAQIGRWEECRGAVSPFTAAASPEACLALDRRVDEWDVRHVTLPTTRIDDLPAAAHPPACLANDELILFDASQLLGILGNFLGVRTATDPIDADLAVD</sequence>
<dbReference type="Proteomes" id="UP000887575">
    <property type="component" value="Unassembled WGS sequence"/>
</dbReference>
<evidence type="ECO:0000313" key="2">
    <source>
        <dbReference type="WBParaSite" id="MBELARI_LOCUS15079"/>
    </source>
</evidence>
<dbReference type="AlphaFoldDB" id="A0AAF3EMY2"/>
<keyword evidence="1" id="KW-1185">Reference proteome</keyword>
<accession>A0AAF3EMY2</accession>
<name>A0AAF3EMY2_9BILA</name>
<evidence type="ECO:0000313" key="1">
    <source>
        <dbReference type="Proteomes" id="UP000887575"/>
    </source>
</evidence>
<proteinExistence type="predicted"/>
<protein>
    <submittedName>
        <fullName evidence="2">Uncharacterized protein</fullName>
    </submittedName>
</protein>
<dbReference type="WBParaSite" id="MBELARI_LOCUS15079">
    <property type="protein sequence ID" value="MBELARI_LOCUS15079"/>
    <property type="gene ID" value="MBELARI_LOCUS15079"/>
</dbReference>
<organism evidence="1 2">
    <name type="scientific">Mesorhabditis belari</name>
    <dbReference type="NCBI Taxonomy" id="2138241"/>
    <lineage>
        <taxon>Eukaryota</taxon>
        <taxon>Metazoa</taxon>
        <taxon>Ecdysozoa</taxon>
        <taxon>Nematoda</taxon>
        <taxon>Chromadorea</taxon>
        <taxon>Rhabditida</taxon>
        <taxon>Rhabditina</taxon>
        <taxon>Rhabditomorpha</taxon>
        <taxon>Rhabditoidea</taxon>
        <taxon>Rhabditidae</taxon>
        <taxon>Mesorhabditinae</taxon>
        <taxon>Mesorhabditis</taxon>
    </lineage>
</organism>
<reference evidence="2" key="1">
    <citation type="submission" date="2024-02" db="UniProtKB">
        <authorList>
            <consortium name="WormBaseParasite"/>
        </authorList>
    </citation>
    <scope>IDENTIFICATION</scope>
</reference>